<feature type="transmembrane region" description="Helical" evidence="9">
    <location>
        <begin position="121"/>
        <end position="141"/>
    </location>
</feature>
<evidence type="ECO:0000256" key="8">
    <source>
        <dbReference type="ARBA" id="ARBA00023136"/>
    </source>
</evidence>
<evidence type="ECO:0000256" key="1">
    <source>
        <dbReference type="ARBA" id="ARBA00004651"/>
    </source>
</evidence>
<dbReference type="RefSeq" id="WP_053400599.1">
    <property type="nucleotide sequence ID" value="NZ_LILC01000007.1"/>
</dbReference>
<feature type="transmembrane region" description="Helical" evidence="9">
    <location>
        <begin position="195"/>
        <end position="215"/>
    </location>
</feature>
<dbReference type="PANTHER" id="PTHR30588:SF0">
    <property type="entry name" value="BRANCHED-CHAIN AMINO ACID PERMEASE BRNQ"/>
    <property type="match status" value="1"/>
</dbReference>
<dbReference type="GO" id="GO:0015188">
    <property type="term" value="F:L-isoleucine transmembrane transporter activity"/>
    <property type="evidence" value="ECO:0007669"/>
    <property type="project" value="TreeGrafter"/>
</dbReference>
<accession>A0A0M0LAJ8</accession>
<evidence type="ECO:0000313" key="10">
    <source>
        <dbReference type="EMBL" id="KOO47683.1"/>
    </source>
</evidence>
<dbReference type="Pfam" id="PF05525">
    <property type="entry name" value="Branch_AA_trans"/>
    <property type="match status" value="1"/>
</dbReference>
<protein>
    <recommendedName>
        <fullName evidence="9">Branched-chain amino acid transport system carrier protein</fullName>
    </recommendedName>
</protein>
<keyword evidence="3 9" id="KW-0813">Transport</keyword>
<sequence>MSNKAPFSFVLVIGLMLFALFFGAGNLIFPPMLGQLAGTNFWEANLGFLVTGVGLPLMTVLAFGFSGKTDLLELVKRVHPVFGLIFSIILYLTLGPLFALPRSGTVSFEIGVTPFLPKDHGPLPLAIFTILFFTLTCFLALNPTKIVDVIGKVLTPLKLTFIGLLVLIAVIKPISPIQAPVKAYESHVFFKGFQNGYLTMDTLAAFVFGIIIINAMKEKGITSKKQIMITCAKATVIAAVILAALYTALAYMGASSVGELGYFENGGLILSSVSQYYFGFYGQILLGLMITVACLTTSVGLMTSCASFFNKLYPKISYKSFVVILSVLSIAISNVGLTNLITISGPVLKIIYPVAIVLAFLTFLHPVFFGKSEVYQVSLFFTLVVSVCGGLSVKSIDDVLAPILPLYSDGLGWVLPALVGMLIGGVIGFVRNAGGSSIPHK</sequence>
<comment type="similarity">
    <text evidence="2 9">Belongs to the branched chain amino acid transporter family.</text>
</comment>
<keyword evidence="11" id="KW-1185">Reference proteome</keyword>
<feature type="transmembrane region" description="Helical" evidence="9">
    <location>
        <begin position="321"/>
        <end position="344"/>
    </location>
</feature>
<reference evidence="11" key="1">
    <citation type="submission" date="2015-08" db="EMBL/GenBank/DDBJ databases">
        <title>Fjat-14210 dsm16467.</title>
        <authorList>
            <person name="Liu B."/>
            <person name="Wang J."/>
            <person name="Zhu Y."/>
            <person name="Liu G."/>
            <person name="Chen Q."/>
            <person name="Chen Z."/>
            <person name="Lan J."/>
            <person name="Che J."/>
            <person name="Ge C."/>
            <person name="Shi H."/>
            <person name="Pan Z."/>
            <person name="Liu X."/>
        </authorList>
    </citation>
    <scope>NUCLEOTIDE SEQUENCE [LARGE SCALE GENOMIC DNA]</scope>
    <source>
        <strain evidence="11">DSM 16467</strain>
    </source>
</reference>
<evidence type="ECO:0000256" key="6">
    <source>
        <dbReference type="ARBA" id="ARBA00022970"/>
    </source>
</evidence>
<dbReference type="InterPro" id="IPR004685">
    <property type="entry name" value="Brnchd-chn_aa_trnsp_Livcs"/>
</dbReference>
<feature type="transmembrane region" description="Helical" evidence="9">
    <location>
        <begin position="374"/>
        <end position="393"/>
    </location>
</feature>
<dbReference type="GO" id="GO:0015190">
    <property type="term" value="F:L-leucine transmembrane transporter activity"/>
    <property type="evidence" value="ECO:0007669"/>
    <property type="project" value="TreeGrafter"/>
</dbReference>
<dbReference type="OrthoDB" id="9783920at2"/>
<comment type="subcellular location">
    <subcellularLocation>
        <location evidence="1 9">Cell membrane</location>
        <topology evidence="1 9">Multi-pass membrane protein</topology>
    </subcellularLocation>
</comment>
<feature type="transmembrane region" description="Helical" evidence="9">
    <location>
        <begin position="280"/>
        <end position="309"/>
    </location>
</feature>
<evidence type="ECO:0000256" key="9">
    <source>
        <dbReference type="RuleBase" id="RU362122"/>
    </source>
</evidence>
<comment type="caution">
    <text evidence="10">The sequence shown here is derived from an EMBL/GenBank/DDBJ whole genome shotgun (WGS) entry which is preliminary data.</text>
</comment>
<evidence type="ECO:0000313" key="11">
    <source>
        <dbReference type="Proteomes" id="UP000037558"/>
    </source>
</evidence>
<feature type="transmembrane region" description="Helical" evidence="9">
    <location>
        <begin position="7"/>
        <end position="28"/>
    </location>
</feature>
<keyword evidence="8 9" id="KW-0472">Membrane</keyword>
<feature type="transmembrane region" description="Helical" evidence="9">
    <location>
        <begin position="227"/>
        <end position="252"/>
    </location>
</feature>
<feature type="transmembrane region" description="Helical" evidence="9">
    <location>
        <begin position="413"/>
        <end position="434"/>
    </location>
</feature>
<keyword evidence="7 9" id="KW-1133">Transmembrane helix</keyword>
<keyword evidence="6 9" id="KW-0029">Amino-acid transport</keyword>
<dbReference type="AlphaFoldDB" id="A0A0M0LAJ8"/>
<evidence type="ECO:0000256" key="3">
    <source>
        <dbReference type="ARBA" id="ARBA00022448"/>
    </source>
</evidence>
<feature type="transmembrane region" description="Helical" evidence="9">
    <location>
        <begin position="153"/>
        <end position="175"/>
    </location>
</feature>
<evidence type="ECO:0000256" key="2">
    <source>
        <dbReference type="ARBA" id="ARBA00008540"/>
    </source>
</evidence>
<dbReference type="NCBIfam" id="TIGR00796">
    <property type="entry name" value="livcs"/>
    <property type="match status" value="1"/>
</dbReference>
<feature type="transmembrane region" description="Helical" evidence="9">
    <location>
        <begin position="350"/>
        <end position="369"/>
    </location>
</feature>
<dbReference type="GO" id="GO:0005886">
    <property type="term" value="C:plasma membrane"/>
    <property type="evidence" value="ECO:0007669"/>
    <property type="project" value="UniProtKB-SubCell"/>
</dbReference>
<name>A0A0M0LAJ8_9BACI</name>
<feature type="transmembrane region" description="Helical" evidence="9">
    <location>
        <begin position="78"/>
        <end position="101"/>
    </location>
</feature>
<dbReference type="GO" id="GO:0015818">
    <property type="term" value="P:isoleucine transport"/>
    <property type="evidence" value="ECO:0007669"/>
    <property type="project" value="TreeGrafter"/>
</dbReference>
<keyword evidence="4" id="KW-1003">Cell membrane</keyword>
<dbReference type="EMBL" id="LILC01000007">
    <property type="protein sequence ID" value="KOO47683.1"/>
    <property type="molecule type" value="Genomic_DNA"/>
</dbReference>
<evidence type="ECO:0000256" key="7">
    <source>
        <dbReference type="ARBA" id="ARBA00022989"/>
    </source>
</evidence>
<keyword evidence="5 9" id="KW-0812">Transmembrane</keyword>
<dbReference type="GO" id="GO:0005304">
    <property type="term" value="F:L-valine transmembrane transporter activity"/>
    <property type="evidence" value="ECO:0007669"/>
    <property type="project" value="TreeGrafter"/>
</dbReference>
<dbReference type="PATRIC" id="fig|284581.3.peg.4715"/>
<evidence type="ECO:0000256" key="4">
    <source>
        <dbReference type="ARBA" id="ARBA00022475"/>
    </source>
</evidence>
<comment type="function">
    <text evidence="9">Component of the transport system for branched-chain amino acids.</text>
</comment>
<feature type="transmembrane region" description="Helical" evidence="9">
    <location>
        <begin position="48"/>
        <end position="66"/>
    </location>
</feature>
<proteinExistence type="inferred from homology"/>
<evidence type="ECO:0000256" key="5">
    <source>
        <dbReference type="ARBA" id="ARBA00022692"/>
    </source>
</evidence>
<dbReference type="Proteomes" id="UP000037558">
    <property type="component" value="Unassembled WGS sequence"/>
</dbReference>
<dbReference type="GO" id="GO:0015820">
    <property type="term" value="P:L-leucine transport"/>
    <property type="evidence" value="ECO:0007669"/>
    <property type="project" value="TreeGrafter"/>
</dbReference>
<gene>
    <name evidence="10" type="ORF">AMD01_06550</name>
</gene>
<dbReference type="PANTHER" id="PTHR30588">
    <property type="entry name" value="BRANCHED-CHAIN AMINO ACID TRANSPORT SYSTEM 2 CARRIER PROTEIN"/>
    <property type="match status" value="1"/>
</dbReference>
<organism evidence="10 11">
    <name type="scientific">Priestia koreensis</name>
    <dbReference type="NCBI Taxonomy" id="284581"/>
    <lineage>
        <taxon>Bacteria</taxon>
        <taxon>Bacillati</taxon>
        <taxon>Bacillota</taxon>
        <taxon>Bacilli</taxon>
        <taxon>Bacillales</taxon>
        <taxon>Bacillaceae</taxon>
        <taxon>Priestia</taxon>
    </lineage>
</organism>